<evidence type="ECO:0008006" key="5">
    <source>
        <dbReference type="Google" id="ProtNLM"/>
    </source>
</evidence>
<dbReference type="EMBL" id="JARAWJ010000003">
    <property type="protein sequence ID" value="MDX3036545.1"/>
    <property type="molecule type" value="Genomic_DNA"/>
</dbReference>
<keyword evidence="2" id="KW-1133">Transmembrane helix</keyword>
<evidence type="ECO:0000256" key="1">
    <source>
        <dbReference type="SAM" id="MobiDB-lite"/>
    </source>
</evidence>
<protein>
    <recommendedName>
        <fullName evidence="5">Serine/arginine repetitive matrix protein 2</fullName>
    </recommendedName>
</protein>
<sequence length="271" mass="28318">MTRWDPHQGRWVDEPSGRGGSPWPRTVAIVALAALLGGGIGFGVWSLSWDDDPARTAATDTSASTPPPSVSAAGPEDGGTTAPATPKRSDTGDEDDAGDGGTVQGADGGEKGSDGAPGYVRSDDPAGFTVYVPSGWDRTAKTPAGKPPVVTYESPDGSRILQLFQISEGSPAESMDLAENENYGFARLPGYRVIDRATADDDSFAEVVYRFDGDGDLGPRQVVDHRFRTADDQIYGVRLSAPESTPLDTLRKPVTMAVDSLCPAGATCVQG</sequence>
<evidence type="ECO:0000313" key="3">
    <source>
        <dbReference type="EMBL" id="MDX3036545.1"/>
    </source>
</evidence>
<feature type="compositionally biased region" description="Low complexity" evidence="1">
    <location>
        <begin position="55"/>
        <end position="64"/>
    </location>
</feature>
<keyword evidence="2" id="KW-0812">Transmembrane</keyword>
<evidence type="ECO:0000256" key="2">
    <source>
        <dbReference type="SAM" id="Phobius"/>
    </source>
</evidence>
<dbReference type="RefSeq" id="WP_045559551.1">
    <property type="nucleotide sequence ID" value="NZ_JABXWF010000009.1"/>
</dbReference>
<accession>A0ABU4MJK6</accession>
<feature type="transmembrane region" description="Helical" evidence="2">
    <location>
        <begin position="27"/>
        <end position="47"/>
    </location>
</feature>
<gene>
    <name evidence="3" type="ORF">PV383_05080</name>
</gene>
<feature type="region of interest" description="Disordered" evidence="1">
    <location>
        <begin position="46"/>
        <end position="124"/>
    </location>
</feature>
<name>A0ABU4MJK6_9ACTN</name>
<keyword evidence="2" id="KW-0472">Membrane</keyword>
<dbReference type="Proteomes" id="UP001282474">
    <property type="component" value="Unassembled WGS sequence"/>
</dbReference>
<feature type="region of interest" description="Disordered" evidence="1">
    <location>
        <begin position="1"/>
        <end position="23"/>
    </location>
</feature>
<feature type="compositionally biased region" description="Basic and acidic residues" evidence="1">
    <location>
        <begin position="1"/>
        <end position="16"/>
    </location>
</feature>
<evidence type="ECO:0000313" key="4">
    <source>
        <dbReference type="Proteomes" id="UP001282474"/>
    </source>
</evidence>
<proteinExistence type="predicted"/>
<keyword evidence="4" id="KW-1185">Reference proteome</keyword>
<comment type="caution">
    <text evidence="3">The sequence shown here is derived from an EMBL/GenBank/DDBJ whole genome shotgun (WGS) entry which is preliminary data.</text>
</comment>
<reference evidence="3 4" key="1">
    <citation type="journal article" date="2023" name="Microb. Genom.">
        <title>Mesoterricola silvestris gen. nov., sp. nov., Mesoterricola sediminis sp. nov., Geothrix oryzae sp. nov., Geothrix edaphica sp. nov., Geothrix rubra sp. nov., and Geothrix limicola sp. nov., six novel members of Acidobacteriota isolated from soils.</title>
        <authorList>
            <person name="Weisberg A.J."/>
            <person name="Pearce E."/>
            <person name="Kramer C.G."/>
            <person name="Chang J.H."/>
            <person name="Clarke C.R."/>
        </authorList>
    </citation>
    <scope>NUCLEOTIDE SEQUENCE [LARGE SCALE GENOMIC DNA]</scope>
    <source>
        <strain evidence="3 4">NE20-4-1</strain>
    </source>
</reference>
<organism evidence="3 4">
    <name type="scientific">Streptomyces caniscabiei</name>
    <dbReference type="NCBI Taxonomy" id="2746961"/>
    <lineage>
        <taxon>Bacteria</taxon>
        <taxon>Bacillati</taxon>
        <taxon>Actinomycetota</taxon>
        <taxon>Actinomycetes</taxon>
        <taxon>Kitasatosporales</taxon>
        <taxon>Streptomycetaceae</taxon>
        <taxon>Streptomyces</taxon>
    </lineage>
</organism>